<dbReference type="Pfam" id="PF13127">
    <property type="entry name" value="DUF3955"/>
    <property type="match status" value="1"/>
</dbReference>
<dbReference type="InterPro" id="IPR025016">
    <property type="entry name" value="DUF3955"/>
</dbReference>
<organism evidence="3 4">
    <name type="scientific">Cyanobium gracile UHCC 0281</name>
    <dbReference type="NCBI Taxonomy" id="3110309"/>
    <lineage>
        <taxon>Bacteria</taxon>
        <taxon>Bacillati</taxon>
        <taxon>Cyanobacteriota</taxon>
        <taxon>Cyanophyceae</taxon>
        <taxon>Synechococcales</taxon>
        <taxon>Prochlorococcaceae</taxon>
        <taxon>Cyanobium</taxon>
    </lineage>
</organism>
<sequence length="70" mass="7413">MKRPLIRLALLLLTGAVVCAVAYRLIGARVEADGTLREAFALIPIGYLLGGAGIGTGIAGLLWRKPAKRR</sequence>
<feature type="transmembrane region" description="Helical" evidence="1">
    <location>
        <begin position="40"/>
        <end position="63"/>
    </location>
</feature>
<proteinExistence type="predicted"/>
<accession>A0ABU5SXH5</accession>
<keyword evidence="4" id="KW-1185">Reference proteome</keyword>
<comment type="caution">
    <text evidence="3">The sequence shown here is derived from an EMBL/GenBank/DDBJ whole genome shotgun (WGS) entry which is preliminary data.</text>
</comment>
<reference evidence="3 4" key="1">
    <citation type="submission" date="2023-12" db="EMBL/GenBank/DDBJ databases">
        <title>Baltic Sea Cyanobacteria.</title>
        <authorList>
            <person name="Delbaje E."/>
            <person name="Fewer D.P."/>
            <person name="Shishido T.K."/>
        </authorList>
    </citation>
    <scope>NUCLEOTIDE SEQUENCE [LARGE SCALE GENOMIC DNA]</scope>
    <source>
        <strain evidence="3 4">UHCC 0281</strain>
    </source>
</reference>
<evidence type="ECO:0000313" key="4">
    <source>
        <dbReference type="Proteomes" id="UP001302329"/>
    </source>
</evidence>
<dbReference type="RefSeq" id="WP_197210795.1">
    <property type="nucleotide sequence ID" value="NZ_JAYGHY010000041.1"/>
</dbReference>
<dbReference type="Proteomes" id="UP001302329">
    <property type="component" value="Unassembled WGS sequence"/>
</dbReference>
<name>A0ABU5SXH5_9CYAN</name>
<evidence type="ECO:0000259" key="2">
    <source>
        <dbReference type="Pfam" id="PF13127"/>
    </source>
</evidence>
<evidence type="ECO:0000256" key="1">
    <source>
        <dbReference type="SAM" id="Phobius"/>
    </source>
</evidence>
<keyword evidence="1" id="KW-0472">Membrane</keyword>
<dbReference type="EMBL" id="JAYGHY010000041">
    <property type="protein sequence ID" value="MEA5443227.1"/>
    <property type="molecule type" value="Genomic_DNA"/>
</dbReference>
<keyword evidence="1" id="KW-1133">Transmembrane helix</keyword>
<gene>
    <name evidence="3" type="ORF">VB739_11750</name>
</gene>
<protein>
    <submittedName>
        <fullName evidence="3">DUF3955 domain-containing protein</fullName>
    </submittedName>
</protein>
<evidence type="ECO:0000313" key="3">
    <source>
        <dbReference type="EMBL" id="MEA5443227.1"/>
    </source>
</evidence>
<feature type="domain" description="DUF3955" evidence="2">
    <location>
        <begin position="6"/>
        <end position="53"/>
    </location>
</feature>
<keyword evidence="1" id="KW-0812">Transmembrane</keyword>